<proteinExistence type="predicted"/>
<protein>
    <submittedName>
        <fullName evidence="1">Uncharacterized protein</fullName>
    </submittedName>
</protein>
<sequence length="110" mass="12872">MPRLVSKSEQNVFTASYEVTLANCLNNCRAHRDASFSQLRGYNRRVVMLRKSTSLVVLLILTTLPCWDFPWEPLLIKAPKFRHFHWLSANRAPNPIKITNRNFVFQIISR</sequence>
<evidence type="ECO:0000313" key="2">
    <source>
        <dbReference type="Proteomes" id="UP000235672"/>
    </source>
</evidence>
<dbReference type="EMBL" id="KZ613474">
    <property type="protein sequence ID" value="PMD23621.1"/>
    <property type="molecule type" value="Genomic_DNA"/>
</dbReference>
<reference evidence="1 2" key="1">
    <citation type="submission" date="2016-05" db="EMBL/GenBank/DDBJ databases">
        <title>A degradative enzymes factory behind the ericoid mycorrhizal symbiosis.</title>
        <authorList>
            <consortium name="DOE Joint Genome Institute"/>
            <person name="Martino E."/>
            <person name="Morin E."/>
            <person name="Grelet G."/>
            <person name="Kuo A."/>
            <person name="Kohler A."/>
            <person name="Daghino S."/>
            <person name="Barry K."/>
            <person name="Choi C."/>
            <person name="Cichocki N."/>
            <person name="Clum A."/>
            <person name="Copeland A."/>
            <person name="Hainaut M."/>
            <person name="Haridas S."/>
            <person name="Labutti K."/>
            <person name="Lindquist E."/>
            <person name="Lipzen A."/>
            <person name="Khouja H.-R."/>
            <person name="Murat C."/>
            <person name="Ohm R."/>
            <person name="Olson A."/>
            <person name="Spatafora J."/>
            <person name="Veneault-Fourrey C."/>
            <person name="Henrissat B."/>
            <person name="Grigoriev I."/>
            <person name="Martin F."/>
            <person name="Perotto S."/>
        </authorList>
    </citation>
    <scope>NUCLEOTIDE SEQUENCE [LARGE SCALE GENOMIC DNA]</scope>
    <source>
        <strain evidence="1 2">UAMH 7357</strain>
    </source>
</reference>
<dbReference type="AlphaFoldDB" id="A0A2J6QBG6"/>
<name>A0A2J6QBG6_9HELO</name>
<organism evidence="1 2">
    <name type="scientific">Hyaloscypha hepaticicola</name>
    <dbReference type="NCBI Taxonomy" id="2082293"/>
    <lineage>
        <taxon>Eukaryota</taxon>
        <taxon>Fungi</taxon>
        <taxon>Dikarya</taxon>
        <taxon>Ascomycota</taxon>
        <taxon>Pezizomycotina</taxon>
        <taxon>Leotiomycetes</taxon>
        <taxon>Helotiales</taxon>
        <taxon>Hyaloscyphaceae</taxon>
        <taxon>Hyaloscypha</taxon>
    </lineage>
</organism>
<evidence type="ECO:0000313" key="1">
    <source>
        <dbReference type="EMBL" id="PMD23621.1"/>
    </source>
</evidence>
<keyword evidence="2" id="KW-1185">Reference proteome</keyword>
<accession>A0A2J6QBG6</accession>
<gene>
    <name evidence="1" type="ORF">NA56DRAFT_43291</name>
</gene>
<dbReference type="Proteomes" id="UP000235672">
    <property type="component" value="Unassembled WGS sequence"/>
</dbReference>